<organism evidence="2 3">
    <name type="scientific">Klenkia terrae</name>
    <dbReference type="NCBI Taxonomy" id="1052259"/>
    <lineage>
        <taxon>Bacteria</taxon>
        <taxon>Bacillati</taxon>
        <taxon>Actinomycetota</taxon>
        <taxon>Actinomycetes</taxon>
        <taxon>Geodermatophilales</taxon>
        <taxon>Geodermatophilaceae</taxon>
        <taxon>Klenkia</taxon>
    </lineage>
</organism>
<reference evidence="2 3" key="1">
    <citation type="submission" date="2024-03" db="EMBL/GenBank/DDBJ databases">
        <title>Draft genome sequence of Klenkia terrae.</title>
        <authorList>
            <person name="Duangmal K."/>
            <person name="Chantavorakit T."/>
        </authorList>
    </citation>
    <scope>NUCLEOTIDE SEQUENCE [LARGE SCALE GENOMIC DNA]</scope>
    <source>
        <strain evidence="2 3">JCM 17786</strain>
    </source>
</reference>
<accession>A0ABU8EA55</accession>
<dbReference type="EMBL" id="JBAPLV010000024">
    <property type="protein sequence ID" value="MEI4280517.1"/>
    <property type="molecule type" value="Genomic_DNA"/>
</dbReference>
<evidence type="ECO:0000313" key="3">
    <source>
        <dbReference type="Proteomes" id="UP001373496"/>
    </source>
</evidence>
<dbReference type="Proteomes" id="UP001373496">
    <property type="component" value="Unassembled WGS sequence"/>
</dbReference>
<feature type="region of interest" description="Disordered" evidence="1">
    <location>
        <begin position="1"/>
        <end position="52"/>
    </location>
</feature>
<feature type="compositionally biased region" description="Low complexity" evidence="1">
    <location>
        <begin position="27"/>
        <end position="36"/>
    </location>
</feature>
<feature type="compositionally biased region" description="Basic and acidic residues" evidence="1">
    <location>
        <begin position="37"/>
        <end position="52"/>
    </location>
</feature>
<evidence type="ECO:0000256" key="1">
    <source>
        <dbReference type="SAM" id="MobiDB-lite"/>
    </source>
</evidence>
<dbReference type="RefSeq" id="WP_225235721.1">
    <property type="nucleotide sequence ID" value="NZ_JBAPLV010000024.1"/>
</dbReference>
<keyword evidence="3" id="KW-1185">Reference proteome</keyword>
<name>A0ABU8EA55_9ACTN</name>
<gene>
    <name evidence="2" type="ORF">UXQ13_18740</name>
</gene>
<evidence type="ECO:0000313" key="2">
    <source>
        <dbReference type="EMBL" id="MEI4280517.1"/>
    </source>
</evidence>
<proteinExistence type="predicted"/>
<sequence>MTDPVDDADRLEQQQAITEEVGPGTPVPADADPADAVDQRRAVPLDEDDAPR</sequence>
<comment type="caution">
    <text evidence="2">The sequence shown here is derived from an EMBL/GenBank/DDBJ whole genome shotgun (WGS) entry which is preliminary data.</text>
</comment>
<protein>
    <submittedName>
        <fullName evidence="2">Uncharacterized protein</fullName>
    </submittedName>
</protein>